<sequence length="202" mass="22829">MHSRGLEGCLLPCGPGNMVPYIQFLRPLGRLPRPFGPLALRPMQMWLNSLHLDAKWHRRREVRVLRRCLHSRSHWKGRAYLLMGVPMGTIPSRHETVTIGTGLSGWGAVWQGWTVQGQWSAQEGARHANVLELRAVQLALTHFLPLLGGKNAHVPWDSMYAVAQTAVPSRQWAFSLHSEFMWLLFLLDIFGSTAPRRGATGR</sequence>
<dbReference type="CDD" id="cd09275">
    <property type="entry name" value="RNase_HI_RT_DIRS1"/>
    <property type="match status" value="1"/>
</dbReference>
<dbReference type="InterPro" id="IPR012337">
    <property type="entry name" value="RNaseH-like_sf"/>
</dbReference>
<accession>A0AAN8BX71</accession>
<dbReference type="AlphaFoldDB" id="A0AAN8BX71"/>
<evidence type="ECO:0000313" key="2">
    <source>
        <dbReference type="Proteomes" id="UP001335648"/>
    </source>
</evidence>
<reference evidence="1 2" key="1">
    <citation type="journal article" date="2023" name="Mol. Biol. Evol.">
        <title>Genomics of Secondarily Temperate Adaptation in the Only Non-Antarctic Icefish.</title>
        <authorList>
            <person name="Rivera-Colon A.G."/>
            <person name="Rayamajhi N."/>
            <person name="Minhas B.F."/>
            <person name="Madrigal G."/>
            <person name="Bilyk K.T."/>
            <person name="Yoon V."/>
            <person name="Hune M."/>
            <person name="Gregory S."/>
            <person name="Cheng C.H.C."/>
            <person name="Catchen J.M."/>
        </authorList>
    </citation>
    <scope>NUCLEOTIDE SEQUENCE [LARGE SCALE GENOMIC DNA]</scope>
    <source>
        <strain evidence="1">JC2023a</strain>
    </source>
</reference>
<dbReference type="EMBL" id="JAULUE010002055">
    <property type="protein sequence ID" value="KAK5891780.1"/>
    <property type="molecule type" value="Genomic_DNA"/>
</dbReference>
<dbReference type="SUPFAM" id="SSF53098">
    <property type="entry name" value="Ribonuclease H-like"/>
    <property type="match status" value="1"/>
</dbReference>
<name>A0AAN8BX71_9TELE</name>
<protein>
    <submittedName>
        <fullName evidence="1">Uncharacterized protein</fullName>
    </submittedName>
</protein>
<comment type="caution">
    <text evidence="1">The sequence shown here is derived from an EMBL/GenBank/DDBJ whole genome shotgun (WGS) entry which is preliminary data.</text>
</comment>
<organism evidence="1 2">
    <name type="scientific">Champsocephalus esox</name>
    <name type="common">pike icefish</name>
    <dbReference type="NCBI Taxonomy" id="159716"/>
    <lineage>
        <taxon>Eukaryota</taxon>
        <taxon>Metazoa</taxon>
        <taxon>Chordata</taxon>
        <taxon>Craniata</taxon>
        <taxon>Vertebrata</taxon>
        <taxon>Euteleostomi</taxon>
        <taxon>Actinopterygii</taxon>
        <taxon>Neopterygii</taxon>
        <taxon>Teleostei</taxon>
        <taxon>Neoteleostei</taxon>
        <taxon>Acanthomorphata</taxon>
        <taxon>Eupercaria</taxon>
        <taxon>Perciformes</taxon>
        <taxon>Notothenioidei</taxon>
        <taxon>Channichthyidae</taxon>
        <taxon>Champsocephalus</taxon>
    </lineage>
</organism>
<proteinExistence type="predicted"/>
<dbReference type="Proteomes" id="UP001335648">
    <property type="component" value="Unassembled WGS sequence"/>
</dbReference>
<keyword evidence="2" id="KW-1185">Reference proteome</keyword>
<gene>
    <name evidence="1" type="ORF">CesoFtcFv8_012221</name>
</gene>
<evidence type="ECO:0000313" key="1">
    <source>
        <dbReference type="EMBL" id="KAK5891780.1"/>
    </source>
</evidence>